<sequence length="105" mass="12028">MAVDLTTVDTTRIVLYYALRFRVGTCCEAATIELNNSESRLSLLDQNDTKKMYNNPMDRNKHDQKTTVNFLGNQEKLMGNLSCQFISSNYSEALEKPKGLNEKWV</sequence>
<gene>
    <name evidence="1" type="ORF">L3X38_003140</name>
</gene>
<evidence type="ECO:0000313" key="1">
    <source>
        <dbReference type="EMBL" id="KAI5350249.1"/>
    </source>
</evidence>
<evidence type="ECO:0000313" key="2">
    <source>
        <dbReference type="Proteomes" id="UP001054821"/>
    </source>
</evidence>
<comment type="caution">
    <text evidence="1">The sequence shown here is derived from an EMBL/GenBank/DDBJ whole genome shotgun (WGS) entry which is preliminary data.</text>
</comment>
<protein>
    <submittedName>
        <fullName evidence="1">Uncharacterized protein</fullName>
    </submittedName>
</protein>
<dbReference type="AlphaFoldDB" id="A0AAD4ZLH3"/>
<dbReference type="Proteomes" id="UP001054821">
    <property type="component" value="Chromosome 1"/>
</dbReference>
<organism evidence="1 2">
    <name type="scientific">Prunus dulcis</name>
    <name type="common">Almond</name>
    <name type="synonym">Amygdalus dulcis</name>
    <dbReference type="NCBI Taxonomy" id="3755"/>
    <lineage>
        <taxon>Eukaryota</taxon>
        <taxon>Viridiplantae</taxon>
        <taxon>Streptophyta</taxon>
        <taxon>Embryophyta</taxon>
        <taxon>Tracheophyta</taxon>
        <taxon>Spermatophyta</taxon>
        <taxon>Magnoliopsida</taxon>
        <taxon>eudicotyledons</taxon>
        <taxon>Gunneridae</taxon>
        <taxon>Pentapetalae</taxon>
        <taxon>rosids</taxon>
        <taxon>fabids</taxon>
        <taxon>Rosales</taxon>
        <taxon>Rosaceae</taxon>
        <taxon>Amygdaloideae</taxon>
        <taxon>Amygdaleae</taxon>
        <taxon>Prunus</taxon>
    </lineage>
</organism>
<proteinExistence type="predicted"/>
<reference evidence="1 2" key="1">
    <citation type="journal article" date="2022" name="G3 (Bethesda)">
        <title>Whole-genome sequence and methylome profiling of the almond [Prunus dulcis (Mill.) D.A. Webb] cultivar 'Nonpareil'.</title>
        <authorList>
            <person name="D'Amico-Willman K.M."/>
            <person name="Ouma W.Z."/>
            <person name="Meulia T."/>
            <person name="Sideli G.M."/>
            <person name="Gradziel T.M."/>
            <person name="Fresnedo-Ramirez J."/>
        </authorList>
    </citation>
    <scope>NUCLEOTIDE SEQUENCE [LARGE SCALE GENOMIC DNA]</scope>
    <source>
        <strain evidence="1">Clone GOH B32 T37-40</strain>
    </source>
</reference>
<dbReference type="EMBL" id="JAJFAZ020000001">
    <property type="protein sequence ID" value="KAI5350249.1"/>
    <property type="molecule type" value="Genomic_DNA"/>
</dbReference>
<keyword evidence="2" id="KW-1185">Reference proteome</keyword>
<accession>A0AAD4ZLH3</accession>
<name>A0AAD4ZLH3_PRUDU</name>